<feature type="compositionally biased region" description="Low complexity" evidence="1">
    <location>
        <begin position="254"/>
        <end position="263"/>
    </location>
</feature>
<dbReference type="EMBL" id="JBGMDY010000006">
    <property type="protein sequence ID" value="KAL2331705.1"/>
    <property type="molecule type" value="Genomic_DNA"/>
</dbReference>
<feature type="region of interest" description="Disordered" evidence="1">
    <location>
        <begin position="254"/>
        <end position="350"/>
    </location>
</feature>
<feature type="compositionally biased region" description="Pro residues" evidence="1">
    <location>
        <begin position="303"/>
        <end position="315"/>
    </location>
</feature>
<feature type="compositionally biased region" description="Polar residues" evidence="1">
    <location>
        <begin position="327"/>
        <end position="350"/>
    </location>
</feature>
<feature type="region of interest" description="Disordered" evidence="1">
    <location>
        <begin position="165"/>
        <end position="193"/>
    </location>
</feature>
<organism evidence="3 4">
    <name type="scientific">Flemingia macrophylla</name>
    <dbReference type="NCBI Taxonomy" id="520843"/>
    <lineage>
        <taxon>Eukaryota</taxon>
        <taxon>Viridiplantae</taxon>
        <taxon>Streptophyta</taxon>
        <taxon>Embryophyta</taxon>
        <taxon>Tracheophyta</taxon>
        <taxon>Spermatophyta</taxon>
        <taxon>Magnoliopsida</taxon>
        <taxon>eudicotyledons</taxon>
        <taxon>Gunneridae</taxon>
        <taxon>Pentapetalae</taxon>
        <taxon>rosids</taxon>
        <taxon>fabids</taxon>
        <taxon>Fabales</taxon>
        <taxon>Fabaceae</taxon>
        <taxon>Papilionoideae</taxon>
        <taxon>50 kb inversion clade</taxon>
        <taxon>NPAAA clade</taxon>
        <taxon>indigoferoid/millettioid clade</taxon>
        <taxon>Phaseoleae</taxon>
        <taxon>Flemingia</taxon>
    </lineage>
</organism>
<dbReference type="PANTHER" id="PTHR31805:SF16">
    <property type="entry name" value="FORMIN-LIKE PROTEIN (DUF1421)"/>
    <property type="match status" value="1"/>
</dbReference>
<evidence type="ECO:0000313" key="4">
    <source>
        <dbReference type="Proteomes" id="UP001603857"/>
    </source>
</evidence>
<keyword evidence="4" id="KW-1185">Reference proteome</keyword>
<dbReference type="Proteomes" id="UP001603857">
    <property type="component" value="Unassembled WGS sequence"/>
</dbReference>
<gene>
    <name evidence="3" type="ORF">Fmac_019286</name>
</gene>
<feature type="domain" description="DUF1421" evidence="2">
    <location>
        <begin position="472"/>
        <end position="516"/>
    </location>
</feature>
<accession>A0ABD1M7I3</accession>
<feature type="compositionally biased region" description="Low complexity" evidence="1">
    <location>
        <begin position="316"/>
        <end position="325"/>
    </location>
</feature>
<evidence type="ECO:0000259" key="2">
    <source>
        <dbReference type="Pfam" id="PF07223"/>
    </source>
</evidence>
<dbReference type="AlphaFoldDB" id="A0ABD1M7I3"/>
<evidence type="ECO:0000313" key="3">
    <source>
        <dbReference type="EMBL" id="KAL2331705.1"/>
    </source>
</evidence>
<reference evidence="3 4" key="1">
    <citation type="submission" date="2024-08" db="EMBL/GenBank/DDBJ databases">
        <title>Insights into the chromosomal genome structure of Flemingia macrophylla.</title>
        <authorList>
            <person name="Ding Y."/>
            <person name="Zhao Y."/>
            <person name="Bi W."/>
            <person name="Wu M."/>
            <person name="Zhao G."/>
            <person name="Gong Y."/>
            <person name="Li W."/>
            <person name="Zhang P."/>
        </authorList>
    </citation>
    <scope>NUCLEOTIDE SEQUENCE [LARGE SCALE GENOMIC DNA]</scope>
    <source>
        <strain evidence="3">DYQJB</strain>
        <tissue evidence="3">Leaf</tissue>
    </source>
</reference>
<proteinExistence type="predicted"/>
<feature type="compositionally biased region" description="Polar residues" evidence="1">
    <location>
        <begin position="176"/>
        <end position="187"/>
    </location>
</feature>
<name>A0ABD1M7I3_9FABA</name>
<sequence length="526" mass="58435">MASVPSGHGNGGSNGFDFGSDDVLCSYEETNHASSNVTHIDPTKDFHESRMAKTSIVPATAYSSREDSLSQDVIATVEKSMKTYADNLMRSLEGISVRLSQLELYCYNLDKSIGAMRSDLNSDHEEADSKLKSLDKHLQEVHRSVQILRDKQELAETQKELTNLQLVRKESSSSSHPWSNEQRSPPSSMYPKRIDNASVTRNQELALALPHLVAPRQQPVAVTSSYQVPAPNASHTIEQPHYYIMPNPVSNPPVVNQLPQNLPSDPQYGIPQSTLSSQVTHTPPAQQFSQYQQLHHQHQQLPPRLPQQVQPPQPPSSQSQMRPPLTNAYTPYPTSQATNPLPTETLPNSVPMQMPYSGVQPQGFSRGNSMPYGYGIAGRTFPQQPLPQQMKGSFSAQPGDVYGTSVTHTVPPPASSYMVYDGGNTRTHYPPQPSYYAQAGYPPTSASVQNPAPQNLMTQSSSHSQFTHSHPYNELIEKFVSMGYRRDHVVSIIQRMEETKQPIDFNSLLDRLNVHNSMDPQRGWSG</sequence>
<comment type="caution">
    <text evidence="3">The sequence shown here is derived from an EMBL/GenBank/DDBJ whole genome shotgun (WGS) entry which is preliminary data.</text>
</comment>
<feature type="compositionally biased region" description="Low complexity" evidence="1">
    <location>
        <begin position="286"/>
        <end position="302"/>
    </location>
</feature>
<feature type="compositionally biased region" description="Polar residues" evidence="1">
    <location>
        <begin position="270"/>
        <end position="285"/>
    </location>
</feature>
<dbReference type="PANTHER" id="PTHR31805">
    <property type="entry name" value="RECEPTOR-LIKE KINASE, PUTATIVE (DUF1421)-RELATED"/>
    <property type="match status" value="1"/>
</dbReference>
<dbReference type="InterPro" id="IPR010820">
    <property type="entry name" value="DUF1421"/>
</dbReference>
<protein>
    <recommendedName>
        <fullName evidence="2">DUF1421 domain-containing protein</fullName>
    </recommendedName>
</protein>
<evidence type="ECO:0000256" key="1">
    <source>
        <dbReference type="SAM" id="MobiDB-lite"/>
    </source>
</evidence>
<dbReference type="Pfam" id="PF07223">
    <property type="entry name" value="DUF1421"/>
    <property type="match status" value="1"/>
</dbReference>